<dbReference type="PANTHER" id="PTHR19288:SF46">
    <property type="entry name" value="HALOACID DEHALOGENASE-LIKE HYDROLASE DOMAIN-CONTAINING PROTEIN 2"/>
    <property type="match status" value="1"/>
</dbReference>
<dbReference type="STRING" id="1250539.Ga0080574_TMP4478"/>
<dbReference type="EMBL" id="CP015093">
    <property type="protein sequence ID" value="APZ54812.1"/>
    <property type="molecule type" value="Genomic_DNA"/>
</dbReference>
<dbReference type="Gene3D" id="3.40.50.1000">
    <property type="entry name" value="HAD superfamily/HAD-like"/>
    <property type="match status" value="2"/>
</dbReference>
<dbReference type="GO" id="GO:0016791">
    <property type="term" value="F:phosphatase activity"/>
    <property type="evidence" value="ECO:0007669"/>
    <property type="project" value="TreeGrafter"/>
</dbReference>
<dbReference type="GO" id="GO:0005737">
    <property type="term" value="C:cytoplasm"/>
    <property type="evidence" value="ECO:0007669"/>
    <property type="project" value="TreeGrafter"/>
</dbReference>
<keyword evidence="2" id="KW-1185">Reference proteome</keyword>
<dbReference type="InterPro" id="IPR006357">
    <property type="entry name" value="HAD-SF_hydro_IIA"/>
</dbReference>
<dbReference type="Pfam" id="PF13344">
    <property type="entry name" value="Hydrolase_6"/>
    <property type="match status" value="1"/>
</dbReference>
<dbReference type="PANTHER" id="PTHR19288">
    <property type="entry name" value="4-NITROPHENYLPHOSPHATASE-RELATED"/>
    <property type="match status" value="1"/>
</dbReference>
<gene>
    <name evidence="1" type="ORF">Ga0080574_TMP4478</name>
</gene>
<reference evidence="1 2" key="1">
    <citation type="submission" date="2016-04" db="EMBL/GenBank/DDBJ databases">
        <title>Deep-sea bacteria in the southern Pacific.</title>
        <authorList>
            <person name="Tang K."/>
        </authorList>
    </citation>
    <scope>NUCLEOTIDE SEQUENCE [LARGE SCALE GENOMIC DNA]</scope>
    <source>
        <strain evidence="1 2">JLT2014</strain>
    </source>
</reference>
<dbReference type="NCBIfam" id="TIGR01549">
    <property type="entry name" value="HAD-SF-IA-v1"/>
    <property type="match status" value="1"/>
</dbReference>
<sequence>MRPEDYEAILCDLDGCLISGDVLLPGAQALLARAGDRLTLLSNNSTETAETLSARLAAMGLAVPPTRIVLAGTAAVAHLAALPGARVRLFASPALRAHAVASGLTEAREEVTHLLLAKDPTFGYRELQDVIGLLTRGAHLVVANPDVSHPGPDGVPVPETGSCLAAILSILPGVDYDVIGKPEPALYHAALSRYAIRPERVLAIGDNPLTDAEGAERLGLDFVLVGPHARRWADLDRYLAEFPEAA</sequence>
<dbReference type="AlphaFoldDB" id="A0A1P8UZJ3"/>
<dbReference type="OrthoDB" id="148966at2"/>
<dbReference type="Pfam" id="PF13242">
    <property type="entry name" value="Hydrolase_like"/>
    <property type="match status" value="1"/>
</dbReference>
<proteinExistence type="predicted"/>
<accession>A0A1P8UZJ3</accession>
<dbReference type="InterPro" id="IPR036412">
    <property type="entry name" value="HAD-like_sf"/>
</dbReference>
<dbReference type="SUPFAM" id="SSF56784">
    <property type="entry name" value="HAD-like"/>
    <property type="match status" value="1"/>
</dbReference>
<name>A0A1P8UZJ3_9RHOB</name>
<protein>
    <submittedName>
        <fullName evidence="1">Haloacid dehalogenase subfamily IIA protein,haloacid dehalogenase superfamily enzyme, subfamily IA</fullName>
    </submittedName>
</protein>
<dbReference type="KEGG" id="paby:Ga0080574_TMP4478"/>
<evidence type="ECO:0000313" key="1">
    <source>
        <dbReference type="EMBL" id="APZ54812.1"/>
    </source>
</evidence>
<dbReference type="InterPro" id="IPR006439">
    <property type="entry name" value="HAD-SF_hydro_IA"/>
</dbReference>
<organism evidence="1 2">
    <name type="scientific">Salipiger abyssi</name>
    <dbReference type="NCBI Taxonomy" id="1250539"/>
    <lineage>
        <taxon>Bacteria</taxon>
        <taxon>Pseudomonadati</taxon>
        <taxon>Pseudomonadota</taxon>
        <taxon>Alphaproteobacteria</taxon>
        <taxon>Rhodobacterales</taxon>
        <taxon>Roseobacteraceae</taxon>
        <taxon>Salipiger</taxon>
    </lineage>
</organism>
<dbReference type="Proteomes" id="UP000187059">
    <property type="component" value="Chromosome"/>
</dbReference>
<dbReference type="RefSeq" id="WP_076704923.1">
    <property type="nucleotide sequence ID" value="NZ_CP015093.1"/>
</dbReference>
<dbReference type="InterPro" id="IPR023214">
    <property type="entry name" value="HAD_sf"/>
</dbReference>
<evidence type="ECO:0000313" key="2">
    <source>
        <dbReference type="Proteomes" id="UP000187059"/>
    </source>
</evidence>
<dbReference type="NCBIfam" id="TIGR01460">
    <property type="entry name" value="HAD-SF-IIA"/>
    <property type="match status" value="1"/>
</dbReference>